<sequence length="338" mass="35843">MLKKITAVFGLMLGFIWFASQAQAAAEAASSISLKSAVNGQEITVLVTGNDLKDLYAYDLIISYDPGKLVYLSASSGASGFGVDPIVKNGKIRIAHTKVGKIAGDNGTKELASIKFKRLGSGTTSVSVHDVKLVDSKLNAAAAGKAELSIDNGITSTTVALKDIEGHWAKDSIQEAVRQGWVTGYANGTFLPNKEVTRTEFAAMLIRALGESSGSSQPLKFTDVQQIPSWARPFVEAAVNRGIMNGYANGSFGPGKLITRAEMAAMAIRSLNPAEAVRNSDQPSFADNNRIPAWAKPYAAAAEQKGIMKGRIGNMFAPSEHATRAEAVVVILALLQRQ</sequence>
<organism evidence="3 4">
    <name type="scientific">Paenibacillus azoreducens</name>
    <dbReference type="NCBI Taxonomy" id="116718"/>
    <lineage>
        <taxon>Bacteria</taxon>
        <taxon>Bacillati</taxon>
        <taxon>Bacillota</taxon>
        <taxon>Bacilli</taxon>
        <taxon>Bacillales</taxon>
        <taxon>Paenibacillaceae</taxon>
        <taxon>Paenibacillus</taxon>
    </lineage>
</organism>
<accession>A0A919YB30</accession>
<reference evidence="3 4" key="1">
    <citation type="submission" date="2021-03" db="EMBL/GenBank/DDBJ databases">
        <title>Antimicrobial resistance genes in bacteria isolated from Japanese honey, and their potential for conferring macrolide and lincosamide resistance in the American foulbrood pathogen Paenibacillus larvae.</title>
        <authorList>
            <person name="Okamoto M."/>
            <person name="Kumagai M."/>
            <person name="Kanamori H."/>
            <person name="Takamatsu D."/>
        </authorList>
    </citation>
    <scope>NUCLEOTIDE SEQUENCE [LARGE SCALE GENOMIC DNA]</scope>
    <source>
        <strain evidence="3 4">J34TS1</strain>
    </source>
</reference>
<comment type="caution">
    <text evidence="3">The sequence shown here is derived from an EMBL/GenBank/DDBJ whole genome shotgun (WGS) entry which is preliminary data.</text>
</comment>
<dbReference type="Proteomes" id="UP000682811">
    <property type="component" value="Unassembled WGS sequence"/>
</dbReference>
<gene>
    <name evidence="3" type="ORF">J34TS1_12280</name>
</gene>
<feature type="signal peptide" evidence="1">
    <location>
        <begin position="1"/>
        <end position="24"/>
    </location>
</feature>
<dbReference type="InterPro" id="IPR051465">
    <property type="entry name" value="Cell_Envelope_Struct_Comp"/>
</dbReference>
<dbReference type="PROSITE" id="PS51272">
    <property type="entry name" value="SLH"/>
    <property type="match status" value="3"/>
</dbReference>
<dbReference type="PANTHER" id="PTHR43308">
    <property type="entry name" value="OUTER MEMBRANE PROTEIN ALPHA-RELATED"/>
    <property type="match status" value="1"/>
</dbReference>
<dbReference type="GO" id="GO:0000272">
    <property type="term" value="P:polysaccharide catabolic process"/>
    <property type="evidence" value="ECO:0007669"/>
    <property type="project" value="InterPro"/>
</dbReference>
<feature type="domain" description="SLH" evidence="2">
    <location>
        <begin position="282"/>
        <end position="338"/>
    </location>
</feature>
<proteinExistence type="predicted"/>
<dbReference type="InterPro" id="IPR002102">
    <property type="entry name" value="Cohesin_dom"/>
</dbReference>
<dbReference type="SUPFAM" id="SSF49384">
    <property type="entry name" value="Carbohydrate-binding domain"/>
    <property type="match status" value="1"/>
</dbReference>
<dbReference type="Pfam" id="PF00395">
    <property type="entry name" value="SLH"/>
    <property type="match status" value="3"/>
</dbReference>
<dbReference type="RefSeq" id="WP_212977503.1">
    <property type="nucleotide sequence ID" value="NZ_AP025343.1"/>
</dbReference>
<name>A0A919YB30_9BACL</name>
<feature type="chain" id="PRO_5037916008" description="SLH domain-containing protein" evidence="1">
    <location>
        <begin position="25"/>
        <end position="338"/>
    </location>
</feature>
<feature type="domain" description="SLH" evidence="2">
    <location>
        <begin position="156"/>
        <end position="217"/>
    </location>
</feature>
<protein>
    <recommendedName>
        <fullName evidence="2">SLH domain-containing protein</fullName>
    </recommendedName>
</protein>
<dbReference type="InterPro" id="IPR001119">
    <property type="entry name" value="SLH_dom"/>
</dbReference>
<feature type="domain" description="SLH" evidence="2">
    <location>
        <begin position="218"/>
        <end position="281"/>
    </location>
</feature>
<dbReference type="EMBL" id="BORT01000004">
    <property type="protein sequence ID" value="GIO46463.1"/>
    <property type="molecule type" value="Genomic_DNA"/>
</dbReference>
<evidence type="ECO:0000313" key="4">
    <source>
        <dbReference type="Proteomes" id="UP000682811"/>
    </source>
</evidence>
<dbReference type="PANTHER" id="PTHR43308:SF5">
    <property type="entry name" value="S-LAYER PROTEIN _ PEPTIDOGLYCAN ENDO-BETA-N-ACETYLGLUCOSAMINIDASE"/>
    <property type="match status" value="1"/>
</dbReference>
<dbReference type="GO" id="GO:0030246">
    <property type="term" value="F:carbohydrate binding"/>
    <property type="evidence" value="ECO:0007669"/>
    <property type="project" value="InterPro"/>
</dbReference>
<keyword evidence="1" id="KW-0732">Signal</keyword>
<evidence type="ECO:0000313" key="3">
    <source>
        <dbReference type="EMBL" id="GIO46463.1"/>
    </source>
</evidence>
<evidence type="ECO:0000259" key="2">
    <source>
        <dbReference type="PROSITE" id="PS51272"/>
    </source>
</evidence>
<dbReference type="CDD" id="cd08547">
    <property type="entry name" value="Type_II_cohesin"/>
    <property type="match status" value="1"/>
</dbReference>
<dbReference type="Pfam" id="PF00963">
    <property type="entry name" value="Cohesin"/>
    <property type="match status" value="1"/>
</dbReference>
<dbReference type="AlphaFoldDB" id="A0A919YB30"/>
<evidence type="ECO:0000256" key="1">
    <source>
        <dbReference type="SAM" id="SignalP"/>
    </source>
</evidence>
<dbReference type="InterPro" id="IPR008965">
    <property type="entry name" value="CBM2/CBM3_carb-bd_dom_sf"/>
</dbReference>
<dbReference type="Gene3D" id="2.60.40.680">
    <property type="match status" value="1"/>
</dbReference>
<keyword evidence="4" id="KW-1185">Reference proteome</keyword>